<dbReference type="GO" id="GO:0010468">
    <property type="term" value="P:regulation of gene expression"/>
    <property type="evidence" value="ECO:0007669"/>
    <property type="project" value="UniProtKB-ARBA"/>
</dbReference>
<feature type="compositionally biased region" description="Basic and acidic residues" evidence="1">
    <location>
        <begin position="68"/>
        <end position="108"/>
    </location>
</feature>
<evidence type="ECO:0000259" key="2">
    <source>
        <dbReference type="Pfam" id="PF00035"/>
    </source>
</evidence>
<name>A0A8D8T7N3_9HEMI</name>
<protein>
    <recommendedName>
        <fullName evidence="2">DRBM domain-containing protein</fullName>
    </recommendedName>
</protein>
<feature type="domain" description="DRBM" evidence="2">
    <location>
        <begin position="8"/>
        <end position="58"/>
    </location>
</feature>
<dbReference type="EMBL" id="HBUF01254617">
    <property type="protein sequence ID" value="CAG6681192.1"/>
    <property type="molecule type" value="Transcribed_RNA"/>
</dbReference>
<dbReference type="EMBL" id="HBUF01254618">
    <property type="protein sequence ID" value="CAG6681195.1"/>
    <property type="molecule type" value="Transcribed_RNA"/>
</dbReference>
<dbReference type="AlphaFoldDB" id="A0A8D8T7N3"/>
<accession>A0A8D8T7N3</accession>
<proteinExistence type="predicted"/>
<dbReference type="InterPro" id="IPR014720">
    <property type="entry name" value="dsRBD_dom"/>
</dbReference>
<sequence>MVLHEMFPDIVYKIDEVASNKTSIYRVHFEMDNKHHSGEGFSKTQAKQNACENALKTLLAEKLAKEQEADKIASEKDKSASSDGSGEKDKDDAMDTDEPHETERKIPTDDFPWGKLAAFAMQKLMDSLAERPAPLEAPFAGGPRPPFTPVVGGAVGPYGGHQTFGPSHPNHVSFSNYSAAGAGPQLAAPGGGFQYQKDTSFQAKNPQTTVKALNTRATMPRKKFPENPLEYNPVALCHQTWPSIEPTFDSSKNAEGHPVHTANLTLEGFRFSALGKSKKEVKLQLSKAVISTLKGVKYPDGFTAQVMQA</sequence>
<dbReference type="Pfam" id="PF00035">
    <property type="entry name" value="dsrm"/>
    <property type="match status" value="1"/>
</dbReference>
<dbReference type="SUPFAM" id="SSF54768">
    <property type="entry name" value="dsRNA-binding domain-like"/>
    <property type="match status" value="2"/>
</dbReference>
<evidence type="ECO:0000256" key="1">
    <source>
        <dbReference type="SAM" id="MobiDB-lite"/>
    </source>
</evidence>
<feature type="region of interest" description="Disordered" evidence="1">
    <location>
        <begin position="68"/>
        <end position="109"/>
    </location>
</feature>
<reference evidence="3" key="1">
    <citation type="submission" date="2021-05" db="EMBL/GenBank/DDBJ databases">
        <authorList>
            <person name="Alioto T."/>
            <person name="Alioto T."/>
            <person name="Gomez Garrido J."/>
        </authorList>
    </citation>
    <scope>NUCLEOTIDE SEQUENCE</scope>
</reference>
<dbReference type="Gene3D" id="3.30.160.20">
    <property type="match status" value="1"/>
</dbReference>
<organism evidence="3">
    <name type="scientific">Cacopsylla melanoneura</name>
    <dbReference type="NCBI Taxonomy" id="428564"/>
    <lineage>
        <taxon>Eukaryota</taxon>
        <taxon>Metazoa</taxon>
        <taxon>Ecdysozoa</taxon>
        <taxon>Arthropoda</taxon>
        <taxon>Hexapoda</taxon>
        <taxon>Insecta</taxon>
        <taxon>Pterygota</taxon>
        <taxon>Neoptera</taxon>
        <taxon>Paraneoptera</taxon>
        <taxon>Hemiptera</taxon>
        <taxon>Sternorrhyncha</taxon>
        <taxon>Psylloidea</taxon>
        <taxon>Psyllidae</taxon>
        <taxon>Psyllinae</taxon>
        <taxon>Cacopsylla</taxon>
    </lineage>
</organism>
<evidence type="ECO:0000313" key="3">
    <source>
        <dbReference type="EMBL" id="CAG6681195.1"/>
    </source>
</evidence>
<dbReference type="CDD" id="cd00048">
    <property type="entry name" value="DSRM_SF"/>
    <property type="match status" value="2"/>
</dbReference>
<dbReference type="EMBL" id="HBUF01254616">
    <property type="protein sequence ID" value="CAG6681189.1"/>
    <property type="molecule type" value="Transcribed_RNA"/>
</dbReference>